<sequence length="108" mass="12189">MGYSHKTERKRVSADEVELLDKSHHPALGKLSDAELAELRKLVRDRRDRAQTMANQQRREARRKAEPRGAQAAFDNSGTLRKADVLAGAMRRINGEVVRREEKAARGA</sequence>
<evidence type="ECO:0000256" key="1">
    <source>
        <dbReference type="SAM" id="MobiDB-lite"/>
    </source>
</evidence>
<accession>A0A4Y9EL99</accession>
<dbReference type="EMBL" id="SIHO01000003">
    <property type="protein sequence ID" value="TFU01206.1"/>
    <property type="molecule type" value="Genomic_DNA"/>
</dbReference>
<protein>
    <submittedName>
        <fullName evidence="2">Uncharacterized protein</fullName>
    </submittedName>
</protein>
<feature type="compositionally biased region" description="Basic and acidic residues" evidence="1">
    <location>
        <begin position="57"/>
        <end position="67"/>
    </location>
</feature>
<comment type="caution">
    <text evidence="2">The sequence shown here is derived from an EMBL/GenBank/DDBJ whole genome shotgun (WGS) entry which is preliminary data.</text>
</comment>
<evidence type="ECO:0000313" key="3">
    <source>
        <dbReference type="Proteomes" id="UP000297737"/>
    </source>
</evidence>
<proteinExistence type="predicted"/>
<dbReference type="RefSeq" id="WP_135246710.1">
    <property type="nucleotide sequence ID" value="NZ_SIHO01000003.1"/>
</dbReference>
<dbReference type="OrthoDB" id="7210901at2"/>
<feature type="region of interest" description="Disordered" evidence="1">
    <location>
        <begin position="49"/>
        <end position="77"/>
    </location>
</feature>
<name>A0A4Y9EL99_9SPHN</name>
<evidence type="ECO:0000313" key="2">
    <source>
        <dbReference type="EMBL" id="TFU01206.1"/>
    </source>
</evidence>
<dbReference type="AlphaFoldDB" id="A0A4Y9EL99"/>
<organism evidence="2 3">
    <name type="scientific">Glacieibacterium arshaanense</name>
    <dbReference type="NCBI Taxonomy" id="2511025"/>
    <lineage>
        <taxon>Bacteria</taxon>
        <taxon>Pseudomonadati</taxon>
        <taxon>Pseudomonadota</taxon>
        <taxon>Alphaproteobacteria</taxon>
        <taxon>Sphingomonadales</taxon>
        <taxon>Sphingosinicellaceae</taxon>
        <taxon>Glacieibacterium</taxon>
    </lineage>
</organism>
<keyword evidence="3" id="KW-1185">Reference proteome</keyword>
<gene>
    <name evidence="2" type="ORF">EUV02_12945</name>
</gene>
<reference evidence="2 3" key="1">
    <citation type="submission" date="2019-02" db="EMBL/GenBank/DDBJ databases">
        <title>Polymorphobacter sp. isolated from the lake at the Tibet of China.</title>
        <authorList>
            <person name="Li A."/>
        </authorList>
    </citation>
    <scope>NUCLEOTIDE SEQUENCE [LARGE SCALE GENOMIC DNA]</scope>
    <source>
        <strain evidence="2 3">DJ1R-1</strain>
    </source>
</reference>
<dbReference type="Proteomes" id="UP000297737">
    <property type="component" value="Unassembled WGS sequence"/>
</dbReference>